<protein>
    <submittedName>
        <fullName evidence="1">Uncharacterized protein</fullName>
    </submittedName>
</protein>
<dbReference type="RefSeq" id="WP_230580187.1">
    <property type="nucleotide sequence ID" value="NZ_JAKMUV010000002.1"/>
</dbReference>
<comment type="caution">
    <text evidence="1">The sequence shown here is derived from an EMBL/GenBank/DDBJ whole genome shotgun (WGS) entry which is preliminary data.</text>
</comment>
<dbReference type="EMBL" id="JAKMUV010000002">
    <property type="protein sequence ID" value="MCZ9304258.1"/>
    <property type="molecule type" value="Genomic_DNA"/>
</dbReference>
<keyword evidence="2" id="KW-1185">Reference proteome</keyword>
<dbReference type="GeneID" id="301812238"/>
<gene>
    <name evidence="1" type="ORF">L8U58_01690</name>
</gene>
<accession>A0A9X3M7Q4</accession>
<reference evidence="1" key="1">
    <citation type="submission" date="2022-02" db="EMBL/GenBank/DDBJ databases">
        <title>Corynebacterium sp. from urogenital microbiome.</title>
        <authorList>
            <person name="Cappelli E.A."/>
            <person name="Ribeiro T.G."/>
            <person name="Peixe L."/>
        </authorList>
    </citation>
    <scope>NUCLEOTIDE SEQUENCE</scope>
    <source>
        <strain evidence="1">C9Ua_112</strain>
    </source>
</reference>
<dbReference type="Proteomes" id="UP001146505">
    <property type="component" value="Unassembled WGS sequence"/>
</dbReference>
<name>A0A9X3M7Q4_9CORY</name>
<organism evidence="1 2">
    <name type="scientific">Corynebacterium macclintockiae</name>
    <dbReference type="NCBI Taxonomy" id="2913501"/>
    <lineage>
        <taxon>Bacteria</taxon>
        <taxon>Bacillati</taxon>
        <taxon>Actinomycetota</taxon>
        <taxon>Actinomycetes</taxon>
        <taxon>Mycobacteriales</taxon>
        <taxon>Corynebacteriaceae</taxon>
        <taxon>Corynebacterium</taxon>
    </lineage>
</organism>
<dbReference type="InterPro" id="IPR027417">
    <property type="entry name" value="P-loop_NTPase"/>
</dbReference>
<proteinExistence type="predicted"/>
<evidence type="ECO:0000313" key="1">
    <source>
        <dbReference type="EMBL" id="MCZ9304258.1"/>
    </source>
</evidence>
<sequence>MANLHNADISKTFDSVIVVTDRTVLDDQLQKAIKAIEGTRGLVETINADEVCKASATSKSDLLAKELSSGKLIIVTFQTFPLVLEALAQQGGLADRKFAVIAH</sequence>
<dbReference type="AlphaFoldDB" id="A0A9X3M7Q4"/>
<dbReference type="Gene3D" id="3.40.50.300">
    <property type="entry name" value="P-loop containing nucleotide triphosphate hydrolases"/>
    <property type="match status" value="1"/>
</dbReference>
<evidence type="ECO:0000313" key="2">
    <source>
        <dbReference type="Proteomes" id="UP001146505"/>
    </source>
</evidence>